<evidence type="ECO:0000259" key="14">
    <source>
        <dbReference type="PROSITE" id="PS50885"/>
    </source>
</evidence>
<keyword evidence="3" id="KW-0488">Methylation</keyword>
<evidence type="ECO:0000256" key="8">
    <source>
        <dbReference type="ARBA" id="ARBA00023136"/>
    </source>
</evidence>
<dbReference type="GO" id="GO:0006935">
    <property type="term" value="P:chemotaxis"/>
    <property type="evidence" value="ECO:0007669"/>
    <property type="project" value="UniProtKB-KW"/>
</dbReference>
<comment type="caution">
    <text evidence="15">The sequence shown here is derived from an EMBL/GenBank/DDBJ whole genome shotgun (WGS) entry which is preliminary data.</text>
</comment>
<evidence type="ECO:0000313" key="15">
    <source>
        <dbReference type="EMBL" id="KDE40669.1"/>
    </source>
</evidence>
<keyword evidence="5" id="KW-0997">Cell inner membrane</keyword>
<evidence type="ECO:0000256" key="7">
    <source>
        <dbReference type="ARBA" id="ARBA00022989"/>
    </source>
</evidence>
<evidence type="ECO:0000259" key="13">
    <source>
        <dbReference type="PROSITE" id="PS50111"/>
    </source>
</evidence>
<dbReference type="PANTHER" id="PTHR32089">
    <property type="entry name" value="METHYL-ACCEPTING CHEMOTAXIS PROTEIN MCPB"/>
    <property type="match status" value="1"/>
</dbReference>
<sequence length="552" mass="60591">MFLNLNSVKNQMRFLVMLFLLAVISLIAFALYGFNYKAFQFEDNYDRRMVPLYEVERIGGLMEQIRTELLLSIQHNPSGQFSTMHDHPTTLHLDRIQRNADEIESLWKHFMSVYHGGEATRLAQQFETAYQRYLNEAVKPTVAYLTRGEYVQANLHILRSVNPLYAQADTAREALSDRKLRGAQEAKANMDQLSTRLTWQLIGLSLLLALLVVVIAWRVINRLKGGTAGLGSIAEQLAAGDFRETAVGHQNASDEFGDIIRQFVATRAQLNQMSRQIGESGNALAELAEQGSVVAEQASRGIQKQRAETDMVATAMYEMNATVHEVAKNTASAASSASQADQKAHEGQVVVQSSAQGMEQLAQEVESAAQVINELAEDARKIGSVVDVIREIAEQTNLLALNAAIEAARAGEQGRGFAVVADEVRSLASRTQASTSEIQAMVTHLQESAVNATDVMNKGQVRAREGVEHSVKASQALEDIMAAIMAINDMNTQIASAAEEQSSVADEMNENLNRINMAADETSQASELTAQSSRRIAEHADQLKAIVGQLKF</sequence>
<evidence type="ECO:0000256" key="3">
    <source>
        <dbReference type="ARBA" id="ARBA00022481"/>
    </source>
</evidence>
<evidence type="ECO:0000256" key="4">
    <source>
        <dbReference type="ARBA" id="ARBA00022500"/>
    </source>
</evidence>
<dbReference type="FunFam" id="1.10.287.950:FF:000001">
    <property type="entry name" value="Methyl-accepting chemotaxis sensory transducer"/>
    <property type="match status" value="1"/>
</dbReference>
<keyword evidence="7 12" id="KW-1133">Transmembrane helix</keyword>
<gene>
    <name evidence="15" type="ORF">ADINL_1261</name>
</gene>
<feature type="domain" description="Methyl-accepting transducer" evidence="13">
    <location>
        <begin position="280"/>
        <end position="516"/>
    </location>
</feature>
<evidence type="ECO:0000256" key="10">
    <source>
        <dbReference type="ARBA" id="ARBA00029447"/>
    </source>
</evidence>
<keyword evidence="8 12" id="KW-0472">Membrane</keyword>
<keyword evidence="4" id="KW-0145">Chemotaxis</keyword>
<dbReference type="SUPFAM" id="SSF58104">
    <property type="entry name" value="Methyl-accepting chemotaxis protein (MCP) signaling domain"/>
    <property type="match status" value="1"/>
</dbReference>
<keyword evidence="6 12" id="KW-0812">Transmembrane</keyword>
<dbReference type="GO" id="GO:0005886">
    <property type="term" value="C:plasma membrane"/>
    <property type="evidence" value="ECO:0007669"/>
    <property type="project" value="UniProtKB-SubCell"/>
</dbReference>
<dbReference type="RefSeq" id="WP_051632604.1">
    <property type="nucleotide sequence ID" value="NZ_JMSZ01000016.1"/>
</dbReference>
<dbReference type="PROSITE" id="PS50111">
    <property type="entry name" value="CHEMOTAXIS_TRANSDUC_2"/>
    <property type="match status" value="1"/>
</dbReference>
<dbReference type="EMBL" id="JMSZ01000016">
    <property type="protein sequence ID" value="KDE40669.1"/>
    <property type="molecule type" value="Genomic_DNA"/>
</dbReference>
<accession>A0A063Y4R7</accession>
<dbReference type="InterPro" id="IPR004089">
    <property type="entry name" value="MCPsignal_dom"/>
</dbReference>
<evidence type="ECO:0000256" key="11">
    <source>
        <dbReference type="PROSITE-ProRule" id="PRU00284"/>
    </source>
</evidence>
<dbReference type="InterPro" id="IPR003660">
    <property type="entry name" value="HAMP_dom"/>
</dbReference>
<feature type="transmembrane region" description="Helical" evidence="12">
    <location>
        <begin position="12"/>
        <end position="34"/>
    </location>
</feature>
<comment type="similarity">
    <text evidence="10">Belongs to the methyl-accepting chemotaxis (MCP) protein family.</text>
</comment>
<evidence type="ECO:0000256" key="1">
    <source>
        <dbReference type="ARBA" id="ARBA00004429"/>
    </source>
</evidence>
<evidence type="ECO:0000256" key="12">
    <source>
        <dbReference type="SAM" id="Phobius"/>
    </source>
</evidence>
<dbReference type="Proteomes" id="UP000027318">
    <property type="component" value="Unassembled WGS sequence"/>
</dbReference>
<protein>
    <submittedName>
        <fullName evidence="15">Methyl-accepting chemotaxis protein</fullName>
    </submittedName>
</protein>
<dbReference type="SMART" id="SM00283">
    <property type="entry name" value="MA"/>
    <property type="match status" value="1"/>
</dbReference>
<dbReference type="Pfam" id="PF00015">
    <property type="entry name" value="MCPsignal"/>
    <property type="match status" value="1"/>
</dbReference>
<evidence type="ECO:0000256" key="6">
    <source>
        <dbReference type="ARBA" id="ARBA00022692"/>
    </source>
</evidence>
<comment type="subcellular location">
    <subcellularLocation>
        <location evidence="1">Cell inner membrane</location>
        <topology evidence="1">Multi-pass membrane protein</topology>
    </subcellularLocation>
</comment>
<dbReference type="STRING" id="267850.ADINL_1261"/>
<dbReference type="PRINTS" id="PR00260">
    <property type="entry name" value="CHEMTRNSDUCR"/>
</dbReference>
<dbReference type="CDD" id="cd11386">
    <property type="entry name" value="MCP_signal"/>
    <property type="match status" value="1"/>
</dbReference>
<dbReference type="InterPro" id="IPR003122">
    <property type="entry name" value="Tar_rcpt_lig-bd"/>
</dbReference>
<organism evidence="15 16">
    <name type="scientific">Nitrincola lacisaponensis</name>
    <dbReference type="NCBI Taxonomy" id="267850"/>
    <lineage>
        <taxon>Bacteria</taxon>
        <taxon>Pseudomonadati</taxon>
        <taxon>Pseudomonadota</taxon>
        <taxon>Gammaproteobacteria</taxon>
        <taxon>Oceanospirillales</taxon>
        <taxon>Oceanospirillaceae</taxon>
        <taxon>Nitrincola</taxon>
    </lineage>
</organism>
<dbReference type="Pfam" id="PF02203">
    <property type="entry name" value="TarH"/>
    <property type="match status" value="1"/>
</dbReference>
<dbReference type="PROSITE" id="PS50885">
    <property type="entry name" value="HAMP"/>
    <property type="match status" value="1"/>
</dbReference>
<proteinExistence type="inferred from homology"/>
<keyword evidence="9 11" id="KW-0807">Transducer</keyword>
<dbReference type="GO" id="GO:0004888">
    <property type="term" value="F:transmembrane signaling receptor activity"/>
    <property type="evidence" value="ECO:0007669"/>
    <property type="project" value="InterPro"/>
</dbReference>
<feature type="domain" description="HAMP" evidence="14">
    <location>
        <begin position="221"/>
        <end position="275"/>
    </location>
</feature>
<keyword evidence="2" id="KW-1003">Cell membrane</keyword>
<dbReference type="GO" id="GO:0007165">
    <property type="term" value="P:signal transduction"/>
    <property type="evidence" value="ECO:0007669"/>
    <property type="project" value="UniProtKB-KW"/>
</dbReference>
<dbReference type="OrthoDB" id="5693655at2"/>
<dbReference type="PANTHER" id="PTHR32089:SF119">
    <property type="entry name" value="METHYL-ACCEPTING CHEMOTAXIS PROTEIN CTPL"/>
    <property type="match status" value="1"/>
</dbReference>
<name>A0A063Y4R7_9GAMM</name>
<dbReference type="AlphaFoldDB" id="A0A063Y4R7"/>
<dbReference type="Gene3D" id="1.10.287.950">
    <property type="entry name" value="Methyl-accepting chemotaxis protein"/>
    <property type="match status" value="1"/>
</dbReference>
<reference evidence="15 16" key="1">
    <citation type="journal article" date="2005" name="Int. J. Syst. Evol. Microbiol.">
        <title>Nitrincola lacisaponensis gen. nov., sp. nov., a novel alkaliphilic bacterium isolated from an alkaline, saline lake.</title>
        <authorList>
            <person name="Dimitriu P.A."/>
            <person name="Shukla S.K."/>
            <person name="Conradt J."/>
            <person name="Marquez M.C."/>
            <person name="Ventosa A."/>
            <person name="Maglia A."/>
            <person name="Peyton B.M."/>
            <person name="Pinkart H.C."/>
            <person name="Mormile M.R."/>
        </authorList>
    </citation>
    <scope>NUCLEOTIDE SEQUENCE [LARGE SCALE GENOMIC DNA]</scope>
    <source>
        <strain evidence="15 16">4CA</strain>
    </source>
</reference>
<evidence type="ECO:0000256" key="5">
    <source>
        <dbReference type="ARBA" id="ARBA00022519"/>
    </source>
</evidence>
<dbReference type="PATRIC" id="fig|267850.7.peg.1256"/>
<feature type="transmembrane region" description="Helical" evidence="12">
    <location>
        <begin position="197"/>
        <end position="217"/>
    </location>
</feature>
<evidence type="ECO:0000256" key="2">
    <source>
        <dbReference type="ARBA" id="ARBA00022475"/>
    </source>
</evidence>
<evidence type="ECO:0000313" key="16">
    <source>
        <dbReference type="Proteomes" id="UP000027318"/>
    </source>
</evidence>
<keyword evidence="16" id="KW-1185">Reference proteome</keyword>
<dbReference type="InterPro" id="IPR004090">
    <property type="entry name" value="Chemotax_Me-accpt_rcpt"/>
</dbReference>
<evidence type="ECO:0000256" key="9">
    <source>
        <dbReference type="ARBA" id="ARBA00023224"/>
    </source>
</evidence>